<dbReference type="Proteomes" id="UP000598820">
    <property type="component" value="Unassembled WGS sequence"/>
</dbReference>
<dbReference type="InterPro" id="IPR050471">
    <property type="entry name" value="AB_hydrolase"/>
</dbReference>
<dbReference type="RefSeq" id="WP_190889734.1">
    <property type="nucleotide sequence ID" value="NZ_JACWZY010000024.1"/>
</dbReference>
<organism evidence="2 3">
    <name type="scientific">Spirosoma profusum</name>
    <dbReference type="NCBI Taxonomy" id="2771354"/>
    <lineage>
        <taxon>Bacteria</taxon>
        <taxon>Pseudomonadati</taxon>
        <taxon>Bacteroidota</taxon>
        <taxon>Cytophagia</taxon>
        <taxon>Cytophagales</taxon>
        <taxon>Cytophagaceae</taxon>
        <taxon>Spirosoma</taxon>
    </lineage>
</organism>
<dbReference type="EMBL" id="JACWZY010000024">
    <property type="protein sequence ID" value="MBD2703786.1"/>
    <property type="molecule type" value="Genomic_DNA"/>
</dbReference>
<dbReference type="AlphaFoldDB" id="A0A926Y0S6"/>
<evidence type="ECO:0000313" key="2">
    <source>
        <dbReference type="EMBL" id="MBD2703786.1"/>
    </source>
</evidence>
<dbReference type="GO" id="GO:0016787">
    <property type="term" value="F:hydrolase activity"/>
    <property type="evidence" value="ECO:0007669"/>
    <property type="project" value="UniProtKB-KW"/>
</dbReference>
<keyword evidence="2" id="KW-0378">Hydrolase</keyword>
<keyword evidence="3" id="KW-1185">Reference proteome</keyword>
<dbReference type="PANTHER" id="PTHR43433">
    <property type="entry name" value="HYDROLASE, ALPHA/BETA FOLD FAMILY PROTEIN"/>
    <property type="match status" value="1"/>
</dbReference>
<dbReference type="Gene3D" id="3.40.50.1820">
    <property type="entry name" value="alpha/beta hydrolase"/>
    <property type="match status" value="1"/>
</dbReference>
<dbReference type="Pfam" id="PF12697">
    <property type="entry name" value="Abhydrolase_6"/>
    <property type="match status" value="1"/>
</dbReference>
<reference evidence="2" key="1">
    <citation type="submission" date="2020-09" db="EMBL/GenBank/DDBJ databases">
        <authorList>
            <person name="Kim M.K."/>
        </authorList>
    </citation>
    <scope>NUCLEOTIDE SEQUENCE</scope>
    <source>
        <strain evidence="2">BT702</strain>
    </source>
</reference>
<feature type="domain" description="AB hydrolase-1" evidence="1">
    <location>
        <begin position="61"/>
        <end position="285"/>
    </location>
</feature>
<dbReference type="SUPFAM" id="SSF53474">
    <property type="entry name" value="alpha/beta-Hydrolases"/>
    <property type="match status" value="1"/>
</dbReference>
<sequence length="309" mass="34886">MKTYRQSTFKKPDEAVQFLENWNQEVELLNGFKYQQLTIQTAFGNTRVWAANPHLVEAPTLVFFPGARTCGLFWDMDNVLAPFRDNCRYYIVDVNGQPSLSDGQYLNIKSRDYGYWAAQLLDALDISKATILGASLGGLICLNLCLVAPQRVHKAILLNPAGIQPFSLSIQNLFYNILPVVWPSSTTISKFLNKAIFCAPFHQPSSAYRNLIDCYFLYVLRNHRFKGDYPAPLPQHDLARIQTDIYLILGENDLLFPPRETQRLAAAHIPGLRASRILPQTGHGIETSRQALQLAFEFFKQASSAVVTT</sequence>
<name>A0A926Y0S6_9BACT</name>
<evidence type="ECO:0000313" key="3">
    <source>
        <dbReference type="Proteomes" id="UP000598820"/>
    </source>
</evidence>
<protein>
    <submittedName>
        <fullName evidence="2">Alpha/beta hydrolase</fullName>
    </submittedName>
</protein>
<proteinExistence type="predicted"/>
<dbReference type="PANTHER" id="PTHR43433:SF5">
    <property type="entry name" value="AB HYDROLASE-1 DOMAIN-CONTAINING PROTEIN"/>
    <property type="match status" value="1"/>
</dbReference>
<gene>
    <name evidence="2" type="ORF">IC229_24280</name>
</gene>
<accession>A0A926Y0S6</accession>
<dbReference type="InterPro" id="IPR029058">
    <property type="entry name" value="AB_hydrolase_fold"/>
</dbReference>
<dbReference type="InterPro" id="IPR000073">
    <property type="entry name" value="AB_hydrolase_1"/>
</dbReference>
<comment type="caution">
    <text evidence="2">The sequence shown here is derived from an EMBL/GenBank/DDBJ whole genome shotgun (WGS) entry which is preliminary data.</text>
</comment>
<evidence type="ECO:0000259" key="1">
    <source>
        <dbReference type="Pfam" id="PF12697"/>
    </source>
</evidence>